<dbReference type="Proteomes" id="UP000095651">
    <property type="component" value="Unassembled WGS sequence"/>
</dbReference>
<evidence type="ECO:0000313" key="9">
    <source>
        <dbReference type="Proteomes" id="UP000095651"/>
    </source>
</evidence>
<proteinExistence type="predicted"/>
<organism evidence="7 9">
    <name type="scientific">Hungatella hathewayi</name>
    <dbReference type="NCBI Taxonomy" id="154046"/>
    <lineage>
        <taxon>Bacteria</taxon>
        <taxon>Bacillati</taxon>
        <taxon>Bacillota</taxon>
        <taxon>Clostridia</taxon>
        <taxon>Lachnospirales</taxon>
        <taxon>Lachnospiraceae</taxon>
        <taxon>Hungatella</taxon>
    </lineage>
</organism>
<keyword evidence="4" id="KW-0804">Transcription</keyword>
<dbReference type="InterPro" id="IPR001387">
    <property type="entry name" value="Cro/C1-type_HTH"/>
</dbReference>
<dbReference type="InterPro" id="IPR046335">
    <property type="entry name" value="LacI/GalR-like_sensor"/>
</dbReference>
<dbReference type="GO" id="GO:0000976">
    <property type="term" value="F:transcription cis-regulatory region binding"/>
    <property type="evidence" value="ECO:0007669"/>
    <property type="project" value="TreeGrafter"/>
</dbReference>
<evidence type="ECO:0000313" key="8">
    <source>
        <dbReference type="EMBL" id="RGL96052.1"/>
    </source>
</evidence>
<dbReference type="Pfam" id="PF13377">
    <property type="entry name" value="Peripla_BP_3"/>
    <property type="match status" value="1"/>
</dbReference>
<dbReference type="Gene3D" id="3.40.50.2300">
    <property type="match status" value="2"/>
</dbReference>
<evidence type="ECO:0000259" key="5">
    <source>
        <dbReference type="PROSITE" id="PS50932"/>
    </source>
</evidence>
<name>A0A174J0R9_9FIRM</name>
<evidence type="ECO:0000256" key="3">
    <source>
        <dbReference type="ARBA" id="ARBA00023125"/>
    </source>
</evidence>
<dbReference type="EMBL" id="QSSQ01000042">
    <property type="protein sequence ID" value="RGL96052.1"/>
    <property type="molecule type" value="Genomic_DNA"/>
</dbReference>
<dbReference type="PANTHER" id="PTHR30146">
    <property type="entry name" value="LACI-RELATED TRANSCRIPTIONAL REPRESSOR"/>
    <property type="match status" value="1"/>
</dbReference>
<dbReference type="Gene3D" id="1.10.260.40">
    <property type="entry name" value="lambda repressor-like DNA-binding domains"/>
    <property type="match status" value="1"/>
</dbReference>
<accession>A0A174J0R9</accession>
<reference evidence="7 9" key="1">
    <citation type="submission" date="2015-09" db="EMBL/GenBank/DDBJ databases">
        <authorList>
            <consortium name="Pathogen Informatics"/>
        </authorList>
    </citation>
    <scope>NUCLEOTIDE SEQUENCE [LARGE SCALE GENOMIC DNA]</scope>
    <source>
        <strain evidence="7 9">2789STDY5608850</strain>
    </source>
</reference>
<dbReference type="InterPro" id="IPR010982">
    <property type="entry name" value="Lambda_DNA-bd_dom_sf"/>
</dbReference>
<evidence type="ECO:0000313" key="10">
    <source>
        <dbReference type="Proteomes" id="UP000261257"/>
    </source>
</evidence>
<dbReference type="AlphaFoldDB" id="A0A174J0R9"/>
<dbReference type="GO" id="GO:0003700">
    <property type="term" value="F:DNA-binding transcription factor activity"/>
    <property type="evidence" value="ECO:0007669"/>
    <property type="project" value="TreeGrafter"/>
</dbReference>
<dbReference type="CDD" id="cd01392">
    <property type="entry name" value="HTH_LacI"/>
    <property type="match status" value="1"/>
</dbReference>
<evidence type="ECO:0000256" key="4">
    <source>
        <dbReference type="ARBA" id="ARBA00023163"/>
    </source>
</evidence>
<keyword evidence="2" id="KW-0805">Transcription regulation</keyword>
<evidence type="ECO:0000259" key="6">
    <source>
        <dbReference type="PROSITE" id="PS50943"/>
    </source>
</evidence>
<gene>
    <name evidence="7" type="primary">ccpA_6</name>
    <name evidence="8" type="ORF">DXC39_26955</name>
    <name evidence="7" type="ORF">ERS852407_04350</name>
</gene>
<dbReference type="SMART" id="SM00354">
    <property type="entry name" value="HTH_LACI"/>
    <property type="match status" value="1"/>
</dbReference>
<feature type="domain" description="HTH cro/C1-type" evidence="6">
    <location>
        <begin position="3"/>
        <end position="51"/>
    </location>
</feature>
<reference evidence="8 10" key="2">
    <citation type="submission" date="2018-08" db="EMBL/GenBank/DDBJ databases">
        <title>A genome reference for cultivated species of the human gut microbiota.</title>
        <authorList>
            <person name="Zou Y."/>
            <person name="Xue W."/>
            <person name="Luo G."/>
        </authorList>
    </citation>
    <scope>NUCLEOTIDE SEQUENCE [LARGE SCALE GENOMIC DNA]</scope>
    <source>
        <strain evidence="8 10">TF05-11AC</strain>
    </source>
</reference>
<dbReference type="PROSITE" id="PS50932">
    <property type="entry name" value="HTH_LACI_2"/>
    <property type="match status" value="1"/>
</dbReference>
<feature type="domain" description="HTH lacI-type" evidence="5">
    <location>
        <begin position="7"/>
        <end position="61"/>
    </location>
</feature>
<protein>
    <submittedName>
        <fullName evidence="8">LacI family transcriptional regulator</fullName>
    </submittedName>
    <submittedName>
        <fullName evidence="7">Ribose operon repressor</fullName>
    </submittedName>
</protein>
<dbReference type="SUPFAM" id="SSF47413">
    <property type="entry name" value="lambda repressor-like DNA-binding domains"/>
    <property type="match status" value="1"/>
</dbReference>
<dbReference type="Proteomes" id="UP000261257">
    <property type="component" value="Unassembled WGS sequence"/>
</dbReference>
<keyword evidence="3" id="KW-0238">DNA-binding</keyword>
<evidence type="ECO:0000256" key="2">
    <source>
        <dbReference type="ARBA" id="ARBA00023015"/>
    </source>
</evidence>
<dbReference type="PROSITE" id="PS50943">
    <property type="entry name" value="HTH_CROC1"/>
    <property type="match status" value="1"/>
</dbReference>
<dbReference type="SUPFAM" id="SSF53822">
    <property type="entry name" value="Periplasmic binding protein-like I"/>
    <property type="match status" value="1"/>
</dbReference>
<dbReference type="InterPro" id="IPR000843">
    <property type="entry name" value="HTH_LacI"/>
</dbReference>
<dbReference type="InterPro" id="IPR028082">
    <property type="entry name" value="Peripla_BP_I"/>
</dbReference>
<evidence type="ECO:0000313" key="7">
    <source>
        <dbReference type="EMBL" id="CUO90710.1"/>
    </source>
</evidence>
<keyword evidence="1" id="KW-0678">Repressor</keyword>
<dbReference type="PANTHER" id="PTHR30146:SF95">
    <property type="entry name" value="RIBOSE OPERON REPRESSOR"/>
    <property type="match status" value="1"/>
</dbReference>
<dbReference type="RefSeq" id="WP_055658320.1">
    <property type="nucleotide sequence ID" value="NZ_CABIXC010000014.1"/>
</dbReference>
<dbReference type="EMBL" id="CYZE01000014">
    <property type="protein sequence ID" value="CUO90710.1"/>
    <property type="molecule type" value="Genomic_DNA"/>
</dbReference>
<sequence length="350" mass="40321">MTQKKNITFDDIAQYTHFSKTTISRYFNNPDSLTLENQQIISDALVKLNYKENKVARILANGKTEFVGILIPNLYLHYYSEMLNQILATYETYGYKFLVFIGHENAETERQYIQELLAYKIEGLIVLSHTLSSRELADLQIPIVTIEREDQYVSSINTDNYMGAIQATSLLARHNCDILIHINTPTAENIPAYGRIQGFMDFCKENNIKNRIFCHKTENTYDSSLQYLKDILEELESSYTGIRKGIFVSNDTHANILLNLIVRKYGRLPDDYYIIGFDDSPVAREAVIPISTIGQQIDRIANEAVSLLVSQMNERKKRKPAPLKEPVHKTITPILIRRETTEKEDLPENR</sequence>
<evidence type="ECO:0000256" key="1">
    <source>
        <dbReference type="ARBA" id="ARBA00022491"/>
    </source>
</evidence>